<evidence type="ECO:0000313" key="6">
    <source>
        <dbReference type="Proteomes" id="UP000017429"/>
    </source>
</evidence>
<dbReference type="SMART" id="SM01274">
    <property type="entry name" value="malic"/>
    <property type="match status" value="1"/>
</dbReference>
<dbReference type="SMART" id="SM00919">
    <property type="entry name" value="Malic_M"/>
    <property type="match status" value="1"/>
</dbReference>
<evidence type="ECO:0000256" key="3">
    <source>
        <dbReference type="ARBA" id="ARBA00022723"/>
    </source>
</evidence>
<evidence type="ECO:0000256" key="2">
    <source>
        <dbReference type="ARBA" id="ARBA00001946"/>
    </source>
</evidence>
<protein>
    <submittedName>
        <fullName evidence="5">NADP-dependent malic enzyme</fullName>
        <ecNumber evidence="5">1.1.1.40</ecNumber>
    </submittedName>
</protein>
<accession>V2QIQ5</accession>
<evidence type="ECO:0000256" key="1">
    <source>
        <dbReference type="ARBA" id="ARBA00001936"/>
    </source>
</evidence>
<dbReference type="Gene3D" id="3.40.50.10380">
    <property type="entry name" value="Malic enzyme, N-terminal domain"/>
    <property type="match status" value="1"/>
</dbReference>
<sequence>MNKKTDLAENALNYHSSPVAGKIEVISTKPCDTQDELSLAYTPGVAVPCLAIKDLPENAYKYTAKGNLVAVISNGTAVLGLGNIGAMAGKPVMEGKGILFKKFADIDVFDIELNSENTDDIIKTCQMLEPTFGGINLEDIKAPECFIIEEELKRTMKIPVFHDDQHGTAIVGGAALLNALKAANKKIKEVKVVMNGAGASGLAIAQLIVNLGVKKENLILCDTNGVIYKGREKGMNKYKEKFATESSCRTLAEAVNGADVLYGLSKKGAFSDEMIKSMAQNPIIFAMANPDPEITPEEVSKIRNDAIMATGRSDYPNQINNVMCFPFLFRGALDVRTTIINEEMKIAAAYAIAELAHTAVPDEVSKAYNGKNFTFGKEYILPTPFDPRLLTAVSMAVARAAMDTGVAEKPIKDFDEYRLSLEARMNPAKNMLLSAYKQAKKNKGRIGFAFADKEAVLSAAAKFHELKLGTACLIGDTKKIKKTADILNISLENMVIIDPETYKDTDKIIHKHYEKYWRSGLTQQQAAQEIKHGHYNRFAGAVLNNGDIDAFVGYALKDLETTLAAVADTVDLSEDYYTASSSVLLANKHKSLIIADPALYTEQDEEYLSEVILQTADICKVVDIEPNIAVISNGCFGKSLDSEEIMEAINLAKQANPKLKIEGDLDLETALTPALAKSYPYTNADGNANVLIFSNAQAADAAIKSLKLFGGFKICAKVIQGFSAPVQIAENNALSEEIFNLAVIAAANI</sequence>
<comment type="cofactor">
    <cofactor evidence="1">
        <name>Mn(2+)</name>
        <dbReference type="ChEBI" id="CHEBI:29035"/>
    </cofactor>
</comment>
<dbReference type="SUPFAM" id="SSF51735">
    <property type="entry name" value="NAD(P)-binding Rossmann-fold domains"/>
    <property type="match status" value="1"/>
</dbReference>
<dbReference type="Proteomes" id="UP000017429">
    <property type="component" value="Chromosome"/>
</dbReference>
<comment type="cofactor">
    <cofactor evidence="2">
        <name>Mg(2+)</name>
        <dbReference type="ChEBI" id="CHEBI:18420"/>
    </cofactor>
</comment>
<dbReference type="InterPro" id="IPR036291">
    <property type="entry name" value="NAD(P)-bd_dom_sf"/>
</dbReference>
<dbReference type="GO" id="GO:0051287">
    <property type="term" value="F:NAD binding"/>
    <property type="evidence" value="ECO:0007669"/>
    <property type="project" value="InterPro"/>
</dbReference>
<dbReference type="InterPro" id="IPR045213">
    <property type="entry name" value="Malic_NAD-bd_bact_type"/>
</dbReference>
<dbReference type="InterPro" id="IPR051674">
    <property type="entry name" value="Malate_Decarboxylase"/>
</dbReference>
<dbReference type="KEGG" id="msch:N508_000743"/>
<dbReference type="RefSeq" id="WP_023275050.1">
    <property type="nucleotide sequence ID" value="NZ_CP097562.1"/>
</dbReference>
<dbReference type="Gene3D" id="3.40.50.10950">
    <property type="match status" value="1"/>
</dbReference>
<dbReference type="InterPro" id="IPR012302">
    <property type="entry name" value="Malic_NAD-bd"/>
</dbReference>
<dbReference type="SUPFAM" id="SSF53223">
    <property type="entry name" value="Aminoacid dehydrogenase-like, N-terminal domain"/>
    <property type="match status" value="1"/>
</dbReference>
<dbReference type="Pfam" id="PF01515">
    <property type="entry name" value="PTA_PTB"/>
    <property type="match status" value="1"/>
</dbReference>
<dbReference type="EMBL" id="CP097562">
    <property type="protein sequence ID" value="USF23677.1"/>
    <property type="molecule type" value="Genomic_DNA"/>
</dbReference>
<dbReference type="PANTHER" id="PTHR43237:SF4">
    <property type="entry name" value="NADP-DEPENDENT MALIC ENZYME"/>
    <property type="match status" value="1"/>
</dbReference>
<name>V2QIQ5_9BACT</name>
<keyword evidence="3" id="KW-0479">Metal-binding</keyword>
<dbReference type="InterPro" id="IPR046346">
    <property type="entry name" value="Aminoacid_DH-like_N_sf"/>
</dbReference>
<dbReference type="GO" id="GO:0016746">
    <property type="term" value="F:acyltransferase activity"/>
    <property type="evidence" value="ECO:0007669"/>
    <property type="project" value="InterPro"/>
</dbReference>
<dbReference type="InterPro" id="IPR012301">
    <property type="entry name" value="Malic_N_dom"/>
</dbReference>
<dbReference type="eggNOG" id="COG0281">
    <property type="taxonomic scope" value="Bacteria"/>
</dbReference>
<dbReference type="FunFam" id="3.40.50.10380:FF:000003">
    <property type="entry name" value="NADP-dependent malic enzyme"/>
    <property type="match status" value="1"/>
</dbReference>
<evidence type="ECO:0000313" key="5">
    <source>
        <dbReference type="EMBL" id="USF23677.1"/>
    </source>
</evidence>
<dbReference type="Pfam" id="PF00390">
    <property type="entry name" value="malic"/>
    <property type="match status" value="1"/>
</dbReference>
<dbReference type="InterPro" id="IPR037062">
    <property type="entry name" value="Malic_N_dom_sf"/>
</dbReference>
<reference evidence="5" key="2">
    <citation type="submission" date="2022-05" db="EMBL/GenBank/DDBJ databases">
        <authorList>
            <person name="Proctor A.L."/>
            <person name="Phillips G.J."/>
            <person name="Wannemuehler M.J."/>
        </authorList>
    </citation>
    <scope>NUCLEOTIDE SEQUENCE</scope>
    <source>
        <strain evidence="5">ASF457</strain>
    </source>
</reference>
<dbReference type="OrthoDB" id="9805787at2"/>
<organism evidence="5 6">
    <name type="scientific">Mucispirillum schaedleri ASF457</name>
    <dbReference type="NCBI Taxonomy" id="1379858"/>
    <lineage>
        <taxon>Bacteria</taxon>
        <taxon>Pseudomonadati</taxon>
        <taxon>Deferribacterota</taxon>
        <taxon>Deferribacteres</taxon>
        <taxon>Deferribacterales</taxon>
        <taxon>Mucispirillaceae</taxon>
        <taxon>Mucispirillum</taxon>
    </lineage>
</organism>
<dbReference type="FunFam" id="3.40.50.720:FF:000095">
    <property type="entry name" value="NADP-dependent malic enzyme"/>
    <property type="match status" value="1"/>
</dbReference>
<keyword evidence="6" id="KW-1185">Reference proteome</keyword>
<dbReference type="Pfam" id="PF03949">
    <property type="entry name" value="Malic_M"/>
    <property type="match status" value="1"/>
</dbReference>
<dbReference type="Gene3D" id="3.40.50.720">
    <property type="entry name" value="NAD(P)-binding Rossmann-like Domain"/>
    <property type="match status" value="1"/>
</dbReference>
<dbReference type="InterPro" id="IPR042113">
    <property type="entry name" value="P_AcTrfase_dom1"/>
</dbReference>
<dbReference type="Gene3D" id="3.40.50.10750">
    <property type="entry name" value="Isocitrate/Isopropylmalate dehydrogenase-like"/>
    <property type="match status" value="1"/>
</dbReference>
<evidence type="ECO:0000256" key="4">
    <source>
        <dbReference type="ARBA" id="ARBA00023002"/>
    </source>
</evidence>
<dbReference type="SUPFAM" id="SSF53659">
    <property type="entry name" value="Isocitrate/Isopropylmalate dehydrogenase-like"/>
    <property type="match status" value="1"/>
</dbReference>
<dbReference type="GO" id="GO:0046872">
    <property type="term" value="F:metal ion binding"/>
    <property type="evidence" value="ECO:0007669"/>
    <property type="project" value="UniProtKB-KW"/>
</dbReference>
<gene>
    <name evidence="5" type="primary">tme</name>
    <name evidence="5" type="ORF">N508_000743</name>
</gene>
<dbReference type="InterPro" id="IPR042112">
    <property type="entry name" value="P_AcTrfase_dom2"/>
</dbReference>
<dbReference type="AlphaFoldDB" id="V2QIQ5"/>
<dbReference type="GO" id="GO:0004473">
    <property type="term" value="F:malate dehydrogenase (decarboxylating) (NADP+) activity"/>
    <property type="evidence" value="ECO:0007669"/>
    <property type="project" value="UniProtKB-EC"/>
</dbReference>
<reference evidence="5" key="1">
    <citation type="journal article" date="2014" name="Genome Announc.">
        <title>Draft genome sequences of the altered schaedler flora, a defined bacterial community from gnotobiotic mice.</title>
        <authorList>
            <person name="Wannemuehler M.J."/>
            <person name="Overstreet A.M."/>
            <person name="Ward D.V."/>
            <person name="Phillips G.J."/>
        </authorList>
    </citation>
    <scope>NUCLEOTIDE SEQUENCE</scope>
    <source>
        <strain evidence="5">ASF457</strain>
    </source>
</reference>
<reference evidence="5" key="3">
    <citation type="submission" date="2022-06" db="EMBL/GenBank/DDBJ databases">
        <title>Resources to Facilitate Use of the Altered Schaedler Flora (ASF) Mouse Model to Study Microbiome Function.</title>
        <authorList>
            <person name="Proctor A."/>
            <person name="Parvinroo S."/>
            <person name="Richie T."/>
            <person name="Jia X."/>
            <person name="Lee S.T.M."/>
            <person name="Karp P.D."/>
            <person name="Paley S."/>
            <person name="Kostic A.D."/>
            <person name="Pierre J.F."/>
            <person name="Wannemuehler M.J."/>
            <person name="Phillips G.J."/>
        </authorList>
    </citation>
    <scope>NUCLEOTIDE SEQUENCE</scope>
    <source>
        <strain evidence="5">ASF457</strain>
    </source>
</reference>
<dbReference type="PANTHER" id="PTHR43237">
    <property type="entry name" value="NADP-DEPENDENT MALIC ENZYME"/>
    <property type="match status" value="1"/>
</dbReference>
<dbReference type="InterPro" id="IPR002505">
    <property type="entry name" value="PTA_PTB"/>
</dbReference>
<proteinExistence type="predicted"/>
<dbReference type="CDD" id="cd05311">
    <property type="entry name" value="NAD_bind_2_malic_enz"/>
    <property type="match status" value="1"/>
</dbReference>
<dbReference type="EC" id="1.1.1.40" evidence="5"/>
<keyword evidence="4 5" id="KW-0560">Oxidoreductase</keyword>